<dbReference type="Proteomes" id="UP000479000">
    <property type="component" value="Unassembled WGS sequence"/>
</dbReference>
<accession>A0A6H5HMZ3</accession>
<evidence type="ECO:0000313" key="2">
    <source>
        <dbReference type="EMBL" id="CAB0018757.1"/>
    </source>
</evidence>
<evidence type="ECO:0000256" key="1">
    <source>
        <dbReference type="SAM" id="MobiDB-lite"/>
    </source>
</evidence>
<name>A0A6H5HMZ3_9HEMI</name>
<dbReference type="AlphaFoldDB" id="A0A6H5HMZ3"/>
<sequence>MYRNWIFLKRKSCNLEHIAKNVQLRNSESAQTIFFQKFETNLSEIKSRKYCLRPTRQGSKGGMRTWRPSIPGASDKRRRESRQEEQQPEVSAHRRTFFCYPCPRQQV</sequence>
<evidence type="ECO:0000313" key="3">
    <source>
        <dbReference type="Proteomes" id="UP000479000"/>
    </source>
</evidence>
<reference evidence="2 3" key="1">
    <citation type="submission" date="2020-02" db="EMBL/GenBank/DDBJ databases">
        <authorList>
            <person name="Ferguson B K."/>
        </authorList>
    </citation>
    <scope>NUCLEOTIDE SEQUENCE [LARGE SCALE GENOMIC DNA]</scope>
</reference>
<dbReference type="EMBL" id="CADCXU010033195">
    <property type="protein sequence ID" value="CAB0018757.1"/>
    <property type="molecule type" value="Genomic_DNA"/>
</dbReference>
<proteinExistence type="predicted"/>
<keyword evidence="3" id="KW-1185">Reference proteome</keyword>
<feature type="region of interest" description="Disordered" evidence="1">
    <location>
        <begin position="53"/>
        <end position="92"/>
    </location>
</feature>
<protein>
    <submittedName>
        <fullName evidence="2">Uncharacterized protein</fullName>
    </submittedName>
</protein>
<gene>
    <name evidence="2" type="ORF">NTEN_LOCUS22530</name>
</gene>
<feature type="compositionally biased region" description="Basic and acidic residues" evidence="1">
    <location>
        <begin position="74"/>
        <end position="85"/>
    </location>
</feature>
<organism evidence="2 3">
    <name type="scientific">Nesidiocoris tenuis</name>
    <dbReference type="NCBI Taxonomy" id="355587"/>
    <lineage>
        <taxon>Eukaryota</taxon>
        <taxon>Metazoa</taxon>
        <taxon>Ecdysozoa</taxon>
        <taxon>Arthropoda</taxon>
        <taxon>Hexapoda</taxon>
        <taxon>Insecta</taxon>
        <taxon>Pterygota</taxon>
        <taxon>Neoptera</taxon>
        <taxon>Paraneoptera</taxon>
        <taxon>Hemiptera</taxon>
        <taxon>Heteroptera</taxon>
        <taxon>Panheteroptera</taxon>
        <taxon>Cimicomorpha</taxon>
        <taxon>Miridae</taxon>
        <taxon>Dicyphina</taxon>
        <taxon>Nesidiocoris</taxon>
    </lineage>
</organism>